<dbReference type="Proteomes" id="UP000252224">
    <property type="component" value="Segment"/>
</dbReference>
<keyword evidence="2" id="KW-1185">Reference proteome</keyword>
<sequence>MADDFAGVETWYADGSGQIAVTDRLTRFVARGQLSVPAVYPPGSGVRTVVIPGIKNDGTWFVNATGSCIVEIYDGYFRYERIDFWEWDDTNPWEKEGPDVFYTVMQL</sequence>
<proteinExistence type="predicted"/>
<organism evidence="1 2">
    <name type="scientific">Pseudomonas phage phCDa</name>
    <dbReference type="NCBI Taxonomy" id="2268587"/>
    <lineage>
        <taxon>Viruses</taxon>
        <taxon>Duplodnaviria</taxon>
        <taxon>Heunggongvirae</taxon>
        <taxon>Uroviricota</taxon>
        <taxon>Caudoviricetes</taxon>
        <taxon>Schitoviridae</taxon>
        <taxon>Shizishanvirus</taxon>
        <taxon>Shizishanvirus phCDa</taxon>
    </lineage>
</organism>
<dbReference type="EMBL" id="MH382836">
    <property type="protein sequence ID" value="AXC36536.1"/>
    <property type="molecule type" value="Genomic_DNA"/>
</dbReference>
<evidence type="ECO:0000313" key="2">
    <source>
        <dbReference type="Proteomes" id="UP000252224"/>
    </source>
</evidence>
<name>A0A2Z5HA22_9CAUD</name>
<gene>
    <name evidence="1" type="ORF">phCDa_92</name>
</gene>
<protein>
    <submittedName>
        <fullName evidence="1">Uncharacterized protein</fullName>
    </submittedName>
</protein>
<reference evidence="1 2" key="1">
    <citation type="submission" date="2018-05" db="EMBL/GenBank/DDBJ databases">
        <title>Genomic characterization of a novel Pseudomonas phage phCDa.</title>
        <authorList>
            <person name="Chen C."/>
            <person name="Lu D."/>
            <person name="Wang J."/>
            <person name="Fu R."/>
        </authorList>
    </citation>
    <scope>NUCLEOTIDE SEQUENCE [LARGE SCALE GENOMIC DNA]</scope>
</reference>
<accession>A0A2Z5HA22</accession>
<evidence type="ECO:0000313" key="1">
    <source>
        <dbReference type="EMBL" id="AXC36536.1"/>
    </source>
</evidence>